<evidence type="ECO:0000313" key="15">
    <source>
        <dbReference type="EMBL" id="ADB95479.1"/>
    </source>
</evidence>
<dbReference type="PROSITE" id="PS51352">
    <property type="entry name" value="THIOREDOXIN_2"/>
    <property type="match status" value="1"/>
</dbReference>
<gene>
    <name evidence="15" type="ordered locus">UCYN_07860</name>
</gene>
<dbReference type="InterPro" id="IPR050924">
    <property type="entry name" value="Peroxiredoxin_BCP/PrxQ"/>
</dbReference>
<dbReference type="Proteomes" id="UP000001405">
    <property type="component" value="Chromosome"/>
</dbReference>
<dbReference type="PANTHER" id="PTHR42801">
    <property type="entry name" value="THIOREDOXIN-DEPENDENT PEROXIDE REDUCTASE"/>
    <property type="match status" value="1"/>
</dbReference>
<evidence type="ECO:0000256" key="1">
    <source>
        <dbReference type="ARBA" id="ARBA00003330"/>
    </source>
</evidence>
<dbReference type="GO" id="GO:0008379">
    <property type="term" value="F:thioredoxin peroxidase activity"/>
    <property type="evidence" value="ECO:0007669"/>
    <property type="project" value="TreeGrafter"/>
</dbReference>
<evidence type="ECO:0000259" key="14">
    <source>
        <dbReference type="PROSITE" id="PS51352"/>
    </source>
</evidence>
<evidence type="ECO:0000256" key="2">
    <source>
        <dbReference type="ARBA" id="ARBA00011245"/>
    </source>
</evidence>
<keyword evidence="8" id="KW-0676">Redox-active center</keyword>
<dbReference type="KEGG" id="cyu:UCYN_07860"/>
<evidence type="ECO:0000256" key="9">
    <source>
        <dbReference type="ARBA" id="ARBA00032824"/>
    </source>
</evidence>
<evidence type="ECO:0000256" key="6">
    <source>
        <dbReference type="ARBA" id="ARBA00023002"/>
    </source>
</evidence>
<dbReference type="EC" id="1.11.1.24" evidence="3"/>
<reference evidence="15 16" key="1">
    <citation type="journal article" date="2010" name="Nature">
        <title>Metabolic streamlining in an open-ocean nitrogen-fixing cyanobacterium.</title>
        <authorList>
            <person name="Tripp H.J."/>
            <person name="Bench S.R."/>
            <person name="Turk K.A."/>
            <person name="Foster R.A."/>
            <person name="Desany B.A."/>
            <person name="Niazi F."/>
            <person name="Affourtit J.P."/>
            <person name="Zehr J.P."/>
        </authorList>
    </citation>
    <scope>NUCLEOTIDE SEQUENCE [LARGE SCALE GENOMIC DNA]</scope>
    <source>
        <strain evidence="16">ALOHA</strain>
    </source>
</reference>
<feature type="active site" description="Cysteine sulfenic acid (-SOH) intermediate; for peroxidase activity" evidence="13">
    <location>
        <position position="45"/>
    </location>
</feature>
<keyword evidence="6" id="KW-0560">Oxidoreductase</keyword>
<evidence type="ECO:0000256" key="12">
    <source>
        <dbReference type="ARBA" id="ARBA00049091"/>
    </source>
</evidence>
<evidence type="ECO:0000256" key="13">
    <source>
        <dbReference type="PIRSR" id="PIRSR000239-1"/>
    </source>
</evidence>
<comment type="similarity">
    <text evidence="10">Belongs to the peroxiredoxin family. BCP/PrxQ subfamily.</text>
</comment>
<comment type="subunit">
    <text evidence="2">Monomer.</text>
</comment>
<keyword evidence="4" id="KW-0575">Peroxidase</keyword>
<dbReference type="AlphaFoldDB" id="D3EPS9"/>
<dbReference type="OrthoDB" id="9801080at2"/>
<evidence type="ECO:0000313" key="16">
    <source>
        <dbReference type="Proteomes" id="UP000001405"/>
    </source>
</evidence>
<sequence length="144" mass="16515">MTLSVKTIAPDFVAFDEEGKRVCLSEYKGKNIVLYFYPKDDTPGCTQEAQSFRDNYKKYEDKNIIIFGVSMDNQKSHKAFKEKLNLPFQLLVDEQGKLTDLYDVAGGDYSKRVTYIIDKEGVICHIDDKVITNTHAQDILEKMS</sequence>
<dbReference type="PANTHER" id="PTHR42801:SF4">
    <property type="entry name" value="AHPC_TSA FAMILY PROTEIN"/>
    <property type="match status" value="1"/>
</dbReference>
<dbReference type="Gene3D" id="3.40.30.10">
    <property type="entry name" value="Glutaredoxin"/>
    <property type="match status" value="1"/>
</dbReference>
<evidence type="ECO:0000256" key="5">
    <source>
        <dbReference type="ARBA" id="ARBA00022862"/>
    </source>
</evidence>
<dbReference type="RefSeq" id="WP_012954166.1">
    <property type="nucleotide sequence ID" value="NC_013771.1"/>
</dbReference>
<dbReference type="GO" id="GO:0045454">
    <property type="term" value="P:cell redox homeostasis"/>
    <property type="evidence" value="ECO:0007669"/>
    <property type="project" value="TreeGrafter"/>
</dbReference>
<dbReference type="PATRIC" id="fig|713887.8.peg.735"/>
<evidence type="ECO:0000256" key="4">
    <source>
        <dbReference type="ARBA" id="ARBA00022559"/>
    </source>
</evidence>
<dbReference type="STRING" id="1453429.UCYN_07860"/>
<dbReference type="Pfam" id="PF00578">
    <property type="entry name" value="AhpC-TSA"/>
    <property type="match status" value="1"/>
</dbReference>
<evidence type="ECO:0000256" key="10">
    <source>
        <dbReference type="ARBA" id="ARBA00038489"/>
    </source>
</evidence>
<name>D3EPS9_ATETH</name>
<comment type="function">
    <text evidence="1">Thiol-specific peroxidase that catalyzes the reduction of hydrogen peroxide and organic hydroperoxides to water and alcohols, respectively. Plays a role in cell protection against oxidative stress by detoxifying peroxides and as sensor of hydrogen peroxide-mediated signaling events.</text>
</comment>
<dbReference type="GO" id="GO:0034599">
    <property type="term" value="P:cellular response to oxidative stress"/>
    <property type="evidence" value="ECO:0007669"/>
    <property type="project" value="TreeGrafter"/>
</dbReference>
<keyword evidence="16" id="KW-1185">Reference proteome</keyword>
<dbReference type="PIRSF" id="PIRSF000239">
    <property type="entry name" value="AHPC"/>
    <property type="match status" value="1"/>
</dbReference>
<keyword evidence="7" id="KW-1015">Disulfide bond</keyword>
<evidence type="ECO:0000256" key="3">
    <source>
        <dbReference type="ARBA" id="ARBA00013017"/>
    </source>
</evidence>
<dbReference type="InterPro" id="IPR024706">
    <property type="entry name" value="Peroxiredoxin_AhpC-typ"/>
</dbReference>
<organism evidence="16">
    <name type="scientific">Atelocyanobacterium thalassa (isolate ALOHA)</name>
    <dbReference type="NCBI Taxonomy" id="1453429"/>
    <lineage>
        <taxon>Bacteria</taxon>
        <taxon>Bacillati</taxon>
        <taxon>Cyanobacteriota</taxon>
        <taxon>Cyanophyceae</taxon>
        <taxon>Oscillatoriophycideae</taxon>
        <taxon>Chroococcales</taxon>
        <taxon>Aphanothecaceae</taxon>
        <taxon>Candidatus Atelocyanobacterium</taxon>
        <taxon>Candidatus Atelocyanobacterium thalassae</taxon>
    </lineage>
</organism>
<dbReference type="GO" id="GO:0005737">
    <property type="term" value="C:cytoplasm"/>
    <property type="evidence" value="ECO:0007669"/>
    <property type="project" value="TreeGrafter"/>
</dbReference>
<dbReference type="HOGENOM" id="CLU_042529_14_2_3"/>
<accession>D3EPS9</accession>
<dbReference type="SUPFAM" id="SSF52833">
    <property type="entry name" value="Thioredoxin-like"/>
    <property type="match status" value="1"/>
</dbReference>
<dbReference type="InterPro" id="IPR036249">
    <property type="entry name" value="Thioredoxin-like_sf"/>
</dbReference>
<comment type="catalytic activity">
    <reaction evidence="12">
        <text>a hydroperoxide + [thioredoxin]-dithiol = an alcohol + [thioredoxin]-disulfide + H2O</text>
        <dbReference type="Rhea" id="RHEA:62620"/>
        <dbReference type="Rhea" id="RHEA-COMP:10698"/>
        <dbReference type="Rhea" id="RHEA-COMP:10700"/>
        <dbReference type="ChEBI" id="CHEBI:15377"/>
        <dbReference type="ChEBI" id="CHEBI:29950"/>
        <dbReference type="ChEBI" id="CHEBI:30879"/>
        <dbReference type="ChEBI" id="CHEBI:35924"/>
        <dbReference type="ChEBI" id="CHEBI:50058"/>
        <dbReference type="EC" id="1.11.1.24"/>
    </reaction>
</comment>
<dbReference type="CDD" id="cd03017">
    <property type="entry name" value="PRX_BCP"/>
    <property type="match status" value="1"/>
</dbReference>
<dbReference type="EMBL" id="CP001842">
    <property type="protein sequence ID" value="ADB95479.1"/>
    <property type="molecule type" value="Genomic_DNA"/>
</dbReference>
<keyword evidence="5" id="KW-0049">Antioxidant</keyword>
<dbReference type="FunFam" id="3.40.30.10:FF:000007">
    <property type="entry name" value="Thioredoxin-dependent thiol peroxidase"/>
    <property type="match status" value="1"/>
</dbReference>
<evidence type="ECO:0000256" key="7">
    <source>
        <dbReference type="ARBA" id="ARBA00023157"/>
    </source>
</evidence>
<proteinExistence type="inferred from homology"/>
<evidence type="ECO:0000256" key="11">
    <source>
        <dbReference type="ARBA" id="ARBA00041373"/>
    </source>
</evidence>
<dbReference type="InterPro" id="IPR000866">
    <property type="entry name" value="AhpC/TSA"/>
</dbReference>
<evidence type="ECO:0000256" key="8">
    <source>
        <dbReference type="ARBA" id="ARBA00023284"/>
    </source>
</evidence>
<dbReference type="InterPro" id="IPR013766">
    <property type="entry name" value="Thioredoxin_domain"/>
</dbReference>
<feature type="domain" description="Thioredoxin" evidence="14">
    <location>
        <begin position="3"/>
        <end position="144"/>
    </location>
</feature>
<protein>
    <recommendedName>
        <fullName evidence="3">thioredoxin-dependent peroxiredoxin</fullName>
        <ecNumber evidence="3">1.11.1.24</ecNumber>
    </recommendedName>
    <alternativeName>
        <fullName evidence="11">Bacterioferritin comigratory protein</fullName>
    </alternativeName>
    <alternativeName>
        <fullName evidence="9">Thioredoxin peroxidase</fullName>
    </alternativeName>
</protein>